<gene>
    <name evidence="1" type="ORF">V1478_015292</name>
</gene>
<reference evidence="1 2" key="1">
    <citation type="journal article" date="2024" name="Ann. Entomol. Soc. Am.">
        <title>Genomic analyses of the southern and eastern yellowjacket wasps (Hymenoptera: Vespidae) reveal evolutionary signatures of social life.</title>
        <authorList>
            <person name="Catto M.A."/>
            <person name="Caine P.B."/>
            <person name="Orr S.E."/>
            <person name="Hunt B.G."/>
            <person name="Goodisman M.A.D."/>
        </authorList>
    </citation>
    <scope>NUCLEOTIDE SEQUENCE [LARGE SCALE GENOMIC DNA]</scope>
    <source>
        <strain evidence="1">233</strain>
        <tissue evidence="1">Head and thorax</tissue>
    </source>
</reference>
<keyword evidence="2" id="KW-1185">Reference proteome</keyword>
<dbReference type="Proteomes" id="UP001607302">
    <property type="component" value="Unassembled WGS sequence"/>
</dbReference>
<dbReference type="EMBL" id="JAUDFV010000155">
    <property type="protein sequence ID" value="KAL2715594.1"/>
    <property type="molecule type" value="Genomic_DNA"/>
</dbReference>
<sequence>MSMKFNAKERIVYVQFKRTDELGDILCGKSFACCTQLPRRLKEDTLYMRTCVLQKVCYESGPTPIVET</sequence>
<protein>
    <submittedName>
        <fullName evidence="1">Uncharacterized protein</fullName>
    </submittedName>
</protein>
<proteinExistence type="predicted"/>
<organism evidence="1 2">
    <name type="scientific">Vespula squamosa</name>
    <name type="common">Southern yellow jacket</name>
    <name type="synonym">Wasp</name>
    <dbReference type="NCBI Taxonomy" id="30214"/>
    <lineage>
        <taxon>Eukaryota</taxon>
        <taxon>Metazoa</taxon>
        <taxon>Ecdysozoa</taxon>
        <taxon>Arthropoda</taxon>
        <taxon>Hexapoda</taxon>
        <taxon>Insecta</taxon>
        <taxon>Pterygota</taxon>
        <taxon>Neoptera</taxon>
        <taxon>Endopterygota</taxon>
        <taxon>Hymenoptera</taxon>
        <taxon>Apocrita</taxon>
        <taxon>Aculeata</taxon>
        <taxon>Vespoidea</taxon>
        <taxon>Vespidae</taxon>
        <taxon>Vespinae</taxon>
        <taxon>Vespula</taxon>
    </lineage>
</organism>
<comment type="caution">
    <text evidence="1">The sequence shown here is derived from an EMBL/GenBank/DDBJ whole genome shotgun (WGS) entry which is preliminary data.</text>
</comment>
<dbReference type="AlphaFoldDB" id="A0ABD2A4P6"/>
<evidence type="ECO:0000313" key="1">
    <source>
        <dbReference type="EMBL" id="KAL2715594.1"/>
    </source>
</evidence>
<evidence type="ECO:0000313" key="2">
    <source>
        <dbReference type="Proteomes" id="UP001607302"/>
    </source>
</evidence>
<accession>A0ABD2A4P6</accession>
<name>A0ABD2A4P6_VESSQ</name>